<sequence>MGMNRLAAPRMPPGGTSEQRVNYGVFCELCSWDIAVALRYRYGTWRRVVSCQAVGCKTVAVATVNARRLAAGLCPPGGDGAV</sequence>
<evidence type="ECO:0000313" key="1">
    <source>
        <dbReference type="EMBL" id="QCD87640.1"/>
    </source>
</evidence>
<accession>A0A4D6LGK1</accession>
<gene>
    <name evidence="1" type="ORF">DEO72_LG3g2178</name>
</gene>
<name>A0A4D6LGK1_VIGUN</name>
<dbReference type="EMBL" id="CP039347">
    <property type="protein sequence ID" value="QCD87640.1"/>
    <property type="molecule type" value="Genomic_DNA"/>
</dbReference>
<evidence type="ECO:0000313" key="2">
    <source>
        <dbReference type="Proteomes" id="UP000501690"/>
    </source>
</evidence>
<dbReference type="AlphaFoldDB" id="A0A4D6LGK1"/>
<proteinExistence type="predicted"/>
<organism evidence="1 2">
    <name type="scientific">Vigna unguiculata</name>
    <name type="common">Cowpea</name>
    <dbReference type="NCBI Taxonomy" id="3917"/>
    <lineage>
        <taxon>Eukaryota</taxon>
        <taxon>Viridiplantae</taxon>
        <taxon>Streptophyta</taxon>
        <taxon>Embryophyta</taxon>
        <taxon>Tracheophyta</taxon>
        <taxon>Spermatophyta</taxon>
        <taxon>Magnoliopsida</taxon>
        <taxon>eudicotyledons</taxon>
        <taxon>Gunneridae</taxon>
        <taxon>Pentapetalae</taxon>
        <taxon>rosids</taxon>
        <taxon>fabids</taxon>
        <taxon>Fabales</taxon>
        <taxon>Fabaceae</taxon>
        <taxon>Papilionoideae</taxon>
        <taxon>50 kb inversion clade</taxon>
        <taxon>NPAAA clade</taxon>
        <taxon>indigoferoid/millettioid clade</taxon>
        <taxon>Phaseoleae</taxon>
        <taxon>Vigna</taxon>
    </lineage>
</organism>
<reference evidence="1 2" key="1">
    <citation type="submission" date="2019-04" db="EMBL/GenBank/DDBJ databases">
        <title>An improved genome assembly and genetic linkage map for asparagus bean, Vigna unguiculata ssp. sesquipedialis.</title>
        <authorList>
            <person name="Xia Q."/>
            <person name="Zhang R."/>
            <person name="Dong Y."/>
        </authorList>
    </citation>
    <scope>NUCLEOTIDE SEQUENCE [LARGE SCALE GENOMIC DNA]</scope>
    <source>
        <tissue evidence="1">Leaf</tissue>
    </source>
</reference>
<keyword evidence="2" id="KW-1185">Reference proteome</keyword>
<protein>
    <submittedName>
        <fullName evidence="1">Uncharacterized protein</fullName>
    </submittedName>
</protein>
<dbReference type="Proteomes" id="UP000501690">
    <property type="component" value="Linkage Group LG3"/>
</dbReference>